<dbReference type="PANTHER" id="PTHR34189">
    <property type="entry name" value="TRANSMEMBRANE PROTEIN"/>
    <property type="match status" value="1"/>
</dbReference>
<accession>A0A6A4PK64</accession>
<keyword evidence="2" id="KW-0812">Transmembrane</keyword>
<evidence type="ECO:0000256" key="1">
    <source>
        <dbReference type="SAM" id="MobiDB-lite"/>
    </source>
</evidence>
<comment type="caution">
    <text evidence="3">The sequence shown here is derived from an EMBL/GenBank/DDBJ whole genome shotgun (WGS) entry which is preliminary data.</text>
</comment>
<evidence type="ECO:0000256" key="2">
    <source>
        <dbReference type="SAM" id="Phobius"/>
    </source>
</evidence>
<evidence type="ECO:0000313" key="3">
    <source>
        <dbReference type="EMBL" id="KAE9601836.1"/>
    </source>
</evidence>
<keyword evidence="4" id="KW-1185">Reference proteome</keyword>
<feature type="region of interest" description="Disordered" evidence="1">
    <location>
        <begin position="1"/>
        <end position="21"/>
    </location>
</feature>
<dbReference type="Proteomes" id="UP000447434">
    <property type="component" value="Chromosome 13"/>
</dbReference>
<gene>
    <name evidence="3" type="ORF">Lalb_Chr13g0302051</name>
</gene>
<name>A0A6A4PK64_LUPAL</name>
<dbReference type="OrthoDB" id="759788at2759"/>
<feature type="transmembrane region" description="Helical" evidence="2">
    <location>
        <begin position="79"/>
        <end position="97"/>
    </location>
</feature>
<organism evidence="3 4">
    <name type="scientific">Lupinus albus</name>
    <name type="common">White lupine</name>
    <name type="synonym">Lupinus termis</name>
    <dbReference type="NCBI Taxonomy" id="3870"/>
    <lineage>
        <taxon>Eukaryota</taxon>
        <taxon>Viridiplantae</taxon>
        <taxon>Streptophyta</taxon>
        <taxon>Embryophyta</taxon>
        <taxon>Tracheophyta</taxon>
        <taxon>Spermatophyta</taxon>
        <taxon>Magnoliopsida</taxon>
        <taxon>eudicotyledons</taxon>
        <taxon>Gunneridae</taxon>
        <taxon>Pentapetalae</taxon>
        <taxon>rosids</taxon>
        <taxon>fabids</taxon>
        <taxon>Fabales</taxon>
        <taxon>Fabaceae</taxon>
        <taxon>Papilionoideae</taxon>
        <taxon>50 kb inversion clade</taxon>
        <taxon>genistoids sensu lato</taxon>
        <taxon>core genistoids</taxon>
        <taxon>Genisteae</taxon>
        <taxon>Lupinus</taxon>
    </lineage>
</organism>
<dbReference type="EMBL" id="WOCE01000013">
    <property type="protein sequence ID" value="KAE9601836.1"/>
    <property type="molecule type" value="Genomic_DNA"/>
</dbReference>
<sequence>MQNSTTASKEYRKMQRSSSATRTFDSDEFFVDMSGSALASSYLKLAASDDLPIHDHSVSDDVTKKEIIHHGMSFPGHKAVHLIPLVILICGLILWMFSH</sequence>
<dbReference type="PANTHER" id="PTHR34189:SF10">
    <property type="entry name" value="TRANSMEMBRANE PROTEIN"/>
    <property type="match status" value="1"/>
</dbReference>
<dbReference type="AlphaFoldDB" id="A0A6A4PK64"/>
<reference evidence="4" key="1">
    <citation type="journal article" date="2020" name="Nat. Commun.">
        <title>Genome sequence of the cluster root forming white lupin.</title>
        <authorList>
            <person name="Hufnagel B."/>
            <person name="Marques A."/>
            <person name="Soriano A."/>
            <person name="Marques L."/>
            <person name="Divol F."/>
            <person name="Doumas P."/>
            <person name="Sallet E."/>
            <person name="Mancinotti D."/>
            <person name="Carrere S."/>
            <person name="Marande W."/>
            <person name="Arribat S."/>
            <person name="Keller J."/>
            <person name="Huneau C."/>
            <person name="Blein T."/>
            <person name="Aime D."/>
            <person name="Laguerre M."/>
            <person name="Taylor J."/>
            <person name="Schubert V."/>
            <person name="Nelson M."/>
            <person name="Geu-Flores F."/>
            <person name="Crespi M."/>
            <person name="Gallardo-Guerrero K."/>
            <person name="Delaux P.-M."/>
            <person name="Salse J."/>
            <person name="Berges H."/>
            <person name="Guyot R."/>
            <person name="Gouzy J."/>
            <person name="Peret B."/>
        </authorList>
    </citation>
    <scope>NUCLEOTIDE SEQUENCE [LARGE SCALE GENOMIC DNA]</scope>
    <source>
        <strain evidence="4">cv. Amiga</strain>
    </source>
</reference>
<proteinExistence type="predicted"/>
<evidence type="ECO:0000313" key="4">
    <source>
        <dbReference type="Proteomes" id="UP000447434"/>
    </source>
</evidence>
<keyword evidence="2" id="KW-1133">Transmembrane helix</keyword>
<protein>
    <submittedName>
        <fullName evidence="3">Uncharacterized protein</fullName>
    </submittedName>
</protein>
<keyword evidence="2" id="KW-0472">Membrane</keyword>